<proteinExistence type="predicted"/>
<dbReference type="EMBL" id="BAUL01000205">
    <property type="protein sequence ID" value="GAD97604.1"/>
    <property type="molecule type" value="Genomic_DNA"/>
</dbReference>
<sequence length="467" mass="52471">MFSVQSLPTSVGEQPASLTAYTKTFLLSSSTGALLDVPCISNNADPEENVCRTRNLEEAVRTAGDVESRYAISKTSQLDIHSNADLQCNEQVPCANCLHRREPCRRIRHLEGDSSIAVIPSAPILACSSTANISLTLKHFELFHHFRTQTINTLLIAPEAWRCVVQISFQFDFLMNALLAVSARHLSVLRRSDRSYCTVAASHLCRALSCLRHQVARHFYATNIDAFIATSLLLQIEVWANPDYFLSQVDDTSPFEPGDRLFAFSSSLKQVFLENVSQLPNEKSFFKEHIKHNPTDSLAKAAQINGATLTKYHDFFAYHNQLRGISLDLPIHYTRGQDLAISTPWHHVSDTVIHPTPDPIRDGYMPAITRLCLIQSYLPEAQPPVSAASDPSLLQELGRYILTFPVVSYGSFASMVDQSDPHAMLLLYHFYRAARKLLPGGDYWWAQARSSAMERVLRQRLHKMGLR</sequence>
<dbReference type="InParanoid" id="V5FIK2"/>
<reference evidence="2" key="1">
    <citation type="journal article" date="2014" name="Genome Announc.">
        <title>Draft genome sequence of the formaldehyde-resistant fungus Byssochlamys spectabilis No. 5 (anamorph Paecilomyces variotii No. 5) (NBRC109023).</title>
        <authorList>
            <person name="Oka T."/>
            <person name="Ekino K."/>
            <person name="Fukuda K."/>
            <person name="Nomura Y."/>
        </authorList>
    </citation>
    <scope>NUCLEOTIDE SEQUENCE [LARGE SCALE GENOMIC DNA]</scope>
    <source>
        <strain evidence="2">No. 5 / NBRC 109023</strain>
    </source>
</reference>
<dbReference type="PANTHER" id="PTHR47784:SF5">
    <property type="entry name" value="STEROL UPTAKE CONTROL PROTEIN 2"/>
    <property type="match status" value="1"/>
</dbReference>
<dbReference type="GO" id="GO:0001228">
    <property type="term" value="F:DNA-binding transcription activator activity, RNA polymerase II-specific"/>
    <property type="evidence" value="ECO:0007669"/>
    <property type="project" value="TreeGrafter"/>
</dbReference>
<dbReference type="AlphaFoldDB" id="V5FIK2"/>
<protein>
    <recommendedName>
        <fullName evidence="3">C6 finger domain protein</fullName>
    </recommendedName>
</protein>
<gene>
    <name evidence="1" type="ORF">PVAR5_6284</name>
</gene>
<dbReference type="Proteomes" id="UP000018001">
    <property type="component" value="Unassembled WGS sequence"/>
</dbReference>
<dbReference type="PANTHER" id="PTHR47784">
    <property type="entry name" value="STEROL UPTAKE CONTROL PROTEIN 2"/>
    <property type="match status" value="1"/>
</dbReference>
<evidence type="ECO:0000313" key="1">
    <source>
        <dbReference type="EMBL" id="GAD97604.1"/>
    </source>
</evidence>
<keyword evidence="2" id="KW-1185">Reference proteome</keyword>
<organism evidence="1 2">
    <name type="scientific">Byssochlamys spectabilis (strain No. 5 / NBRC 109023)</name>
    <name type="common">Paecilomyces variotii</name>
    <dbReference type="NCBI Taxonomy" id="1356009"/>
    <lineage>
        <taxon>Eukaryota</taxon>
        <taxon>Fungi</taxon>
        <taxon>Dikarya</taxon>
        <taxon>Ascomycota</taxon>
        <taxon>Pezizomycotina</taxon>
        <taxon>Eurotiomycetes</taxon>
        <taxon>Eurotiomycetidae</taxon>
        <taxon>Eurotiales</taxon>
        <taxon>Thermoascaceae</taxon>
        <taxon>Paecilomyces</taxon>
    </lineage>
</organism>
<evidence type="ECO:0008006" key="3">
    <source>
        <dbReference type="Google" id="ProtNLM"/>
    </source>
</evidence>
<name>V5FIK2_BYSSN</name>
<dbReference type="InterPro" id="IPR053157">
    <property type="entry name" value="Sterol_Uptake_Regulator"/>
</dbReference>
<accession>V5FIK2</accession>
<comment type="caution">
    <text evidence="1">The sequence shown here is derived from an EMBL/GenBank/DDBJ whole genome shotgun (WGS) entry which is preliminary data.</text>
</comment>
<dbReference type="HOGENOM" id="CLU_019849_1_0_1"/>
<dbReference type="eggNOG" id="ENOG502SKAS">
    <property type="taxonomic scope" value="Eukaryota"/>
</dbReference>
<evidence type="ECO:0000313" key="2">
    <source>
        <dbReference type="Proteomes" id="UP000018001"/>
    </source>
</evidence>
<dbReference type="OrthoDB" id="416217at2759"/>
<dbReference type="InterPro" id="IPR021858">
    <property type="entry name" value="Fun_TF"/>
</dbReference>
<dbReference type="Pfam" id="PF11951">
    <property type="entry name" value="Fungal_trans_2"/>
    <property type="match status" value="1"/>
</dbReference>